<dbReference type="VEuPathDB" id="TriTrypDB:BSAL_19130"/>
<dbReference type="PANTHER" id="PTHR31600">
    <property type="entry name" value="TINY MACROCYSTS PROTEIN B-RELATED"/>
    <property type="match status" value="1"/>
</dbReference>
<sequence>MADGERGSASVANSRIHKHGVAPGFMPLFQTLSSWEADPHPRLFSGLGVVLEMIQLLTFTLCPYFFYEQPVVRELVQAVWATAGPLWYKPFGPFSITAQVIVVIIFCVITLATATTFALLCVKVIESTNITISYGTRCAAELLAGVLFIPVMHLFLAGMSCSNSVIINFPDEECGSVLHSLLIGVGVVGIVMLSAIGLVISTTLSDSNPQSTKIRSRSHNYVEAALVVAKVELLIFFHILVERKAIASYNIIAVVTFSALLALHCLVLPFYHHQMTSIRCATLAMAAFVGIVNCITAYCAEWFHVCLPRQLVCDDCVPPVCCSSWLHPQWYSP</sequence>
<evidence type="ECO:0000313" key="3">
    <source>
        <dbReference type="Proteomes" id="UP000051952"/>
    </source>
</evidence>
<feature type="transmembrane region" description="Helical" evidence="1">
    <location>
        <begin position="221"/>
        <end position="241"/>
    </location>
</feature>
<accession>A0A0S4JC23</accession>
<keyword evidence="1 2" id="KW-0812">Transmembrane</keyword>
<keyword evidence="1" id="KW-0472">Membrane</keyword>
<dbReference type="InterPro" id="IPR052994">
    <property type="entry name" value="Tiny_macrocysts_regulators"/>
</dbReference>
<keyword evidence="3" id="KW-1185">Reference proteome</keyword>
<feature type="transmembrane region" description="Helical" evidence="1">
    <location>
        <begin position="96"/>
        <end position="122"/>
    </location>
</feature>
<name>A0A0S4JC23_BODSA</name>
<feature type="transmembrane region" description="Helical" evidence="1">
    <location>
        <begin position="177"/>
        <end position="200"/>
    </location>
</feature>
<feature type="transmembrane region" description="Helical" evidence="1">
    <location>
        <begin position="283"/>
        <end position="303"/>
    </location>
</feature>
<proteinExistence type="predicted"/>
<protein>
    <submittedName>
        <fullName evidence="2">Transmembrane protein, putative</fullName>
    </submittedName>
</protein>
<evidence type="ECO:0000313" key="2">
    <source>
        <dbReference type="EMBL" id="CUG89069.1"/>
    </source>
</evidence>
<dbReference type="PANTHER" id="PTHR31600:SF2">
    <property type="entry name" value="GAMETE ENRICHED GENE 10 PROTEIN-RELATED"/>
    <property type="match status" value="1"/>
</dbReference>
<evidence type="ECO:0000256" key="1">
    <source>
        <dbReference type="SAM" id="Phobius"/>
    </source>
</evidence>
<dbReference type="Proteomes" id="UP000051952">
    <property type="component" value="Unassembled WGS sequence"/>
</dbReference>
<feature type="transmembrane region" description="Helical" evidence="1">
    <location>
        <begin position="134"/>
        <end position="157"/>
    </location>
</feature>
<organism evidence="2 3">
    <name type="scientific">Bodo saltans</name>
    <name type="common">Flagellated protozoan</name>
    <dbReference type="NCBI Taxonomy" id="75058"/>
    <lineage>
        <taxon>Eukaryota</taxon>
        <taxon>Discoba</taxon>
        <taxon>Euglenozoa</taxon>
        <taxon>Kinetoplastea</taxon>
        <taxon>Metakinetoplastina</taxon>
        <taxon>Eubodonida</taxon>
        <taxon>Bodonidae</taxon>
        <taxon>Bodo</taxon>
    </lineage>
</organism>
<feature type="transmembrane region" description="Helical" evidence="1">
    <location>
        <begin position="247"/>
        <end position="271"/>
    </location>
</feature>
<dbReference type="AlphaFoldDB" id="A0A0S4JC23"/>
<keyword evidence="1" id="KW-1133">Transmembrane helix</keyword>
<gene>
    <name evidence="2" type="ORF">BSAL_19130</name>
</gene>
<reference evidence="3" key="1">
    <citation type="submission" date="2015-09" db="EMBL/GenBank/DDBJ databases">
        <authorList>
            <consortium name="Pathogen Informatics"/>
        </authorList>
    </citation>
    <scope>NUCLEOTIDE SEQUENCE [LARGE SCALE GENOMIC DNA]</scope>
    <source>
        <strain evidence="3">Lake Konstanz</strain>
    </source>
</reference>
<dbReference type="EMBL" id="CYKH01001703">
    <property type="protein sequence ID" value="CUG89069.1"/>
    <property type="molecule type" value="Genomic_DNA"/>
</dbReference>